<dbReference type="EMBL" id="BMAR01000011">
    <property type="protein sequence ID" value="GFR45958.1"/>
    <property type="molecule type" value="Genomic_DNA"/>
</dbReference>
<feature type="region of interest" description="Disordered" evidence="1">
    <location>
        <begin position="366"/>
        <end position="387"/>
    </location>
</feature>
<dbReference type="PRINTS" id="PR00111">
    <property type="entry name" value="ABHYDROLASE"/>
</dbReference>
<dbReference type="Pfam" id="PF12697">
    <property type="entry name" value="Abhydrolase_6"/>
    <property type="match status" value="1"/>
</dbReference>
<evidence type="ECO:0000313" key="5">
    <source>
        <dbReference type="Proteomes" id="UP001054857"/>
    </source>
</evidence>
<evidence type="ECO:0000259" key="3">
    <source>
        <dbReference type="Pfam" id="PF12697"/>
    </source>
</evidence>
<dbReference type="GO" id="GO:0015994">
    <property type="term" value="P:chlorophyll metabolic process"/>
    <property type="evidence" value="ECO:0007669"/>
    <property type="project" value="TreeGrafter"/>
</dbReference>
<dbReference type="PANTHER" id="PTHR46438">
    <property type="entry name" value="ALPHA/BETA-HYDROLASES SUPERFAMILY PROTEIN"/>
    <property type="match status" value="1"/>
</dbReference>
<feature type="non-terminal residue" evidence="4">
    <location>
        <position position="1"/>
    </location>
</feature>
<evidence type="ECO:0000256" key="1">
    <source>
        <dbReference type="SAM" id="MobiDB-lite"/>
    </source>
</evidence>
<protein>
    <recommendedName>
        <fullName evidence="3">AB hydrolase-1 domain-containing protein</fullName>
    </recommendedName>
</protein>
<dbReference type="InterPro" id="IPR029058">
    <property type="entry name" value="AB_hydrolase_fold"/>
</dbReference>
<feature type="domain" description="AB hydrolase-1" evidence="3">
    <location>
        <begin position="91"/>
        <end position="348"/>
    </location>
</feature>
<keyword evidence="2" id="KW-0812">Transmembrane</keyword>
<dbReference type="PANTHER" id="PTHR46438:SF7">
    <property type="entry name" value="ALPHA_BETA-HYDROLASES SUPERFAMILY PROTEIN"/>
    <property type="match status" value="1"/>
</dbReference>
<dbReference type="GO" id="GO:0009507">
    <property type="term" value="C:chloroplast"/>
    <property type="evidence" value="ECO:0007669"/>
    <property type="project" value="TreeGrafter"/>
</dbReference>
<dbReference type="SUPFAM" id="SSF53474">
    <property type="entry name" value="alpha/beta-Hydrolases"/>
    <property type="match status" value="1"/>
</dbReference>
<dbReference type="InterPro" id="IPR000073">
    <property type="entry name" value="AB_hydrolase_1"/>
</dbReference>
<keyword evidence="2" id="KW-0472">Membrane</keyword>
<evidence type="ECO:0000313" key="4">
    <source>
        <dbReference type="EMBL" id="GFR45958.1"/>
    </source>
</evidence>
<proteinExistence type="predicted"/>
<gene>
    <name evidence="4" type="ORF">Agub_g7427</name>
</gene>
<dbReference type="GO" id="GO:0047746">
    <property type="term" value="F:chlorophyllase activity"/>
    <property type="evidence" value="ECO:0007669"/>
    <property type="project" value="TreeGrafter"/>
</dbReference>
<dbReference type="Gene3D" id="3.40.50.1820">
    <property type="entry name" value="alpha/beta hydrolase"/>
    <property type="match status" value="1"/>
</dbReference>
<dbReference type="FunFam" id="3.40.50.1820:FF:000174">
    <property type="entry name" value="Predicted protein"/>
    <property type="match status" value="1"/>
</dbReference>
<keyword evidence="2" id="KW-1133">Transmembrane helix</keyword>
<name>A0AAD3DQF5_9CHLO</name>
<dbReference type="AlphaFoldDB" id="A0AAD3DQF5"/>
<accession>A0AAD3DQF5</accession>
<comment type="caution">
    <text evidence="4">The sequence shown here is derived from an EMBL/GenBank/DDBJ whole genome shotgun (WGS) entry which is preliminary data.</text>
</comment>
<reference evidence="4 5" key="1">
    <citation type="journal article" date="2021" name="Sci. Rep.">
        <title>Genome sequencing of the multicellular alga Astrephomene provides insights into convergent evolution of germ-soma differentiation.</title>
        <authorList>
            <person name="Yamashita S."/>
            <person name="Yamamoto K."/>
            <person name="Matsuzaki R."/>
            <person name="Suzuki S."/>
            <person name="Yamaguchi H."/>
            <person name="Hirooka S."/>
            <person name="Minakuchi Y."/>
            <person name="Miyagishima S."/>
            <person name="Kawachi M."/>
            <person name="Toyoda A."/>
            <person name="Nozaki H."/>
        </authorList>
    </citation>
    <scope>NUCLEOTIDE SEQUENCE [LARGE SCALE GENOMIC DNA]</scope>
    <source>
        <strain evidence="4 5">NIES-4017</strain>
    </source>
</reference>
<feature type="compositionally biased region" description="Low complexity" evidence="1">
    <location>
        <begin position="366"/>
        <end position="378"/>
    </location>
</feature>
<dbReference type="Proteomes" id="UP001054857">
    <property type="component" value="Unassembled WGS sequence"/>
</dbReference>
<evidence type="ECO:0000256" key="2">
    <source>
        <dbReference type="SAM" id="Phobius"/>
    </source>
</evidence>
<sequence length="429" mass="45275">GLTSSRALSCPTSVALRFRGTQRRASQIRLATNHGINPFASATSAAPSTVTVKPSESRDGASSRDAAWTSHTWKWRGYTIHYKTAGCGEPILLVHGFGLSSFHFRRNIPVLAEKYKVYAVDLLGFGRSSKPILQYSMEVWRDLLLDFCAQVVGAGRPPVLVGNSIGALACLMVNAASPPGAIRGTVLLNSAGAMNNKGVLGDVRILAALPLLLLIDFLLSIPAFSAALFNRVRTKDNIRQVLSGGVYCNPAAVDEALVEEVFGPSCDPGAREVFVSVITGPPGPKPWSLMPDVKGPLLVLWGDKDTLTPADGPVGRFLQALPSRRPETTFKMLQDVGHCLHDDRPDLVHSELLPWLEGVVAGRDSTPAASEAASAFPSKGQEEEERRAVQDAAVAAAAVSEVGAAAEAVAVAATAAVEARAAVAEGEEA</sequence>
<keyword evidence="5" id="KW-1185">Reference proteome</keyword>
<organism evidence="4 5">
    <name type="scientific">Astrephomene gubernaculifera</name>
    <dbReference type="NCBI Taxonomy" id="47775"/>
    <lineage>
        <taxon>Eukaryota</taxon>
        <taxon>Viridiplantae</taxon>
        <taxon>Chlorophyta</taxon>
        <taxon>core chlorophytes</taxon>
        <taxon>Chlorophyceae</taxon>
        <taxon>CS clade</taxon>
        <taxon>Chlamydomonadales</taxon>
        <taxon>Astrephomenaceae</taxon>
        <taxon>Astrephomene</taxon>
    </lineage>
</organism>
<feature type="transmembrane region" description="Helical" evidence="2">
    <location>
        <begin position="205"/>
        <end position="229"/>
    </location>
</feature>